<evidence type="ECO:0000313" key="2">
    <source>
        <dbReference type="Proteomes" id="UP000789405"/>
    </source>
</evidence>
<feature type="non-terminal residue" evidence="1">
    <location>
        <position position="1"/>
    </location>
</feature>
<gene>
    <name evidence="1" type="ORF">DERYTH_LOCUS26223</name>
</gene>
<evidence type="ECO:0000313" key="1">
    <source>
        <dbReference type="EMBL" id="CAG8816078.1"/>
    </source>
</evidence>
<dbReference type="EMBL" id="CAJVPY010053416">
    <property type="protein sequence ID" value="CAG8816078.1"/>
    <property type="molecule type" value="Genomic_DNA"/>
</dbReference>
<dbReference type="OrthoDB" id="10609373at2759"/>
<sequence length="224" mass="26116">DSMRVNAREVTTSTIIEKIKHKLFKNDKYNVVKGKLVLYVDKERGVRHHFPDEINWNEKTSFEIVDGDIMFKNTRLKYKGNAERKGNISVRTMVDRLQREKKEIPNGRVNVVVRHMPGVKSVGERMILSAEYNPEKDMIDTFYYINKFSSFIESCLNIDEKEASDFLIDCYNSVTDSTVKKRRLKNDNTNDTLAESSKRKKKNDTNNNMQISTMSLFFSGNYSD</sequence>
<comment type="caution">
    <text evidence="1">The sequence shown here is derived from an EMBL/GenBank/DDBJ whole genome shotgun (WGS) entry which is preliminary data.</text>
</comment>
<organism evidence="1 2">
    <name type="scientific">Dentiscutata erythropus</name>
    <dbReference type="NCBI Taxonomy" id="1348616"/>
    <lineage>
        <taxon>Eukaryota</taxon>
        <taxon>Fungi</taxon>
        <taxon>Fungi incertae sedis</taxon>
        <taxon>Mucoromycota</taxon>
        <taxon>Glomeromycotina</taxon>
        <taxon>Glomeromycetes</taxon>
        <taxon>Diversisporales</taxon>
        <taxon>Gigasporaceae</taxon>
        <taxon>Dentiscutata</taxon>
    </lineage>
</organism>
<feature type="non-terminal residue" evidence="1">
    <location>
        <position position="224"/>
    </location>
</feature>
<accession>A0A9N9PH76</accession>
<dbReference type="Proteomes" id="UP000789405">
    <property type="component" value="Unassembled WGS sequence"/>
</dbReference>
<dbReference type="AlphaFoldDB" id="A0A9N9PH76"/>
<reference evidence="1" key="1">
    <citation type="submission" date="2021-06" db="EMBL/GenBank/DDBJ databases">
        <authorList>
            <person name="Kallberg Y."/>
            <person name="Tangrot J."/>
            <person name="Rosling A."/>
        </authorList>
    </citation>
    <scope>NUCLEOTIDE SEQUENCE</scope>
    <source>
        <strain evidence="1">MA453B</strain>
    </source>
</reference>
<keyword evidence="2" id="KW-1185">Reference proteome</keyword>
<proteinExistence type="predicted"/>
<name>A0A9N9PH76_9GLOM</name>
<protein>
    <submittedName>
        <fullName evidence="1">5578_t:CDS:1</fullName>
    </submittedName>
</protein>